<dbReference type="Gene3D" id="3.40.50.150">
    <property type="entry name" value="Vaccinia Virus protein VP39"/>
    <property type="match status" value="1"/>
</dbReference>
<dbReference type="PANTHER" id="PTHR14911">
    <property type="entry name" value="THUMP DOMAIN-CONTAINING"/>
    <property type="match status" value="1"/>
</dbReference>
<keyword evidence="2" id="KW-0489">Methyltransferase</keyword>
<dbReference type="PANTHER" id="PTHR14911:SF13">
    <property type="entry name" value="TRNA (GUANINE(6)-N2)-METHYLTRANSFERASE THUMP3"/>
    <property type="match status" value="1"/>
</dbReference>
<reference evidence="2 3" key="1">
    <citation type="journal article" date="2020" name="Biotechnol. Biofuels">
        <title>New insights from the biogas microbiome by comprehensive genome-resolved metagenomics of nearly 1600 species originating from multiple anaerobic digesters.</title>
        <authorList>
            <person name="Campanaro S."/>
            <person name="Treu L."/>
            <person name="Rodriguez-R L.M."/>
            <person name="Kovalovszki A."/>
            <person name="Ziels R.M."/>
            <person name="Maus I."/>
            <person name="Zhu X."/>
            <person name="Kougias P.G."/>
            <person name="Basile A."/>
            <person name="Luo G."/>
            <person name="Schluter A."/>
            <person name="Konstantinidis K.T."/>
            <person name="Angelidaki I."/>
        </authorList>
    </citation>
    <scope>NUCLEOTIDE SEQUENCE [LARGE SCALE GENOMIC DNA]</scope>
    <source>
        <strain evidence="2">AS06rmzACSIP_421</strain>
    </source>
</reference>
<dbReference type="Proteomes" id="UP000554004">
    <property type="component" value="Unassembled WGS sequence"/>
</dbReference>
<dbReference type="CDD" id="cd02440">
    <property type="entry name" value="AdoMet_MTases"/>
    <property type="match status" value="1"/>
</dbReference>
<dbReference type="GO" id="GO:0016423">
    <property type="term" value="F:tRNA (guanine) methyltransferase activity"/>
    <property type="evidence" value="ECO:0007669"/>
    <property type="project" value="TreeGrafter"/>
</dbReference>
<evidence type="ECO:0000313" key="3">
    <source>
        <dbReference type="Proteomes" id="UP000554004"/>
    </source>
</evidence>
<dbReference type="Pfam" id="PF01170">
    <property type="entry name" value="UPF0020"/>
    <property type="match status" value="1"/>
</dbReference>
<dbReference type="GO" id="GO:0030488">
    <property type="term" value="P:tRNA methylation"/>
    <property type="evidence" value="ECO:0007669"/>
    <property type="project" value="TreeGrafter"/>
</dbReference>
<dbReference type="AlphaFoldDB" id="A0A847ETD6"/>
<evidence type="ECO:0000259" key="1">
    <source>
        <dbReference type="Pfam" id="PF01170"/>
    </source>
</evidence>
<dbReference type="SUPFAM" id="SSF53335">
    <property type="entry name" value="S-adenosyl-L-methionine-dependent methyltransferases"/>
    <property type="match status" value="1"/>
</dbReference>
<sequence length="253" mass="29019">MTTYSYTLKILEGTSEYVLKELLEKYPTIEIVKENKDEILFNSDIEDINSFRNLYSPTHISNLKGNTLNLSKREWRVEFVSAGINPSLAYILCMIANLDKDNILLDPFCGSSVIPITAIKYFDIKRVICTDISGNAIDASKKNFKATNIDESKYKIFRNDILNSKISKRNVDRILSNLPFGIRVGDHESNREIYKSLEQLAKKVLRKKGLIVLLTQEKVLLREVFSKDIWSVKSILQVNEGGLFPEVFLIKKM</sequence>
<protein>
    <submittedName>
        <fullName evidence="2">Methyltransferase</fullName>
    </submittedName>
</protein>
<name>A0A847ETD6_9BACT</name>
<organism evidence="2 3">
    <name type="scientific">Candidatus Dojkabacteria bacterium</name>
    <dbReference type="NCBI Taxonomy" id="2099670"/>
    <lineage>
        <taxon>Bacteria</taxon>
        <taxon>Candidatus Dojkabacteria</taxon>
    </lineage>
</organism>
<proteinExistence type="predicted"/>
<feature type="domain" description="Ribosomal RNA large subunit methyltransferase K/L-like methyltransferase" evidence="1">
    <location>
        <begin position="73"/>
        <end position="243"/>
    </location>
</feature>
<dbReference type="InterPro" id="IPR029063">
    <property type="entry name" value="SAM-dependent_MTases_sf"/>
</dbReference>
<evidence type="ECO:0000313" key="2">
    <source>
        <dbReference type="EMBL" id="NLE31050.1"/>
    </source>
</evidence>
<dbReference type="EMBL" id="JAAZAL010000078">
    <property type="protein sequence ID" value="NLE31050.1"/>
    <property type="molecule type" value="Genomic_DNA"/>
</dbReference>
<comment type="caution">
    <text evidence="2">The sequence shown here is derived from an EMBL/GenBank/DDBJ whole genome shotgun (WGS) entry which is preliminary data.</text>
</comment>
<gene>
    <name evidence="2" type="ORF">GX618_02120</name>
</gene>
<accession>A0A847ETD6</accession>
<keyword evidence="2" id="KW-0808">Transferase</keyword>
<dbReference type="InterPro" id="IPR000241">
    <property type="entry name" value="RlmKL-like_Mtase"/>
</dbReference>